<gene>
    <name evidence="1" type="ORF">glysoja_041141</name>
</gene>
<dbReference type="EMBL" id="KN641387">
    <property type="protein sequence ID" value="KHN46314.1"/>
    <property type="molecule type" value="Genomic_DNA"/>
</dbReference>
<protein>
    <submittedName>
        <fullName evidence="1">Uncharacterized protein</fullName>
    </submittedName>
</protein>
<proteinExistence type="predicted"/>
<organism evidence="1">
    <name type="scientific">Glycine soja</name>
    <name type="common">Wild soybean</name>
    <dbReference type="NCBI Taxonomy" id="3848"/>
    <lineage>
        <taxon>Eukaryota</taxon>
        <taxon>Viridiplantae</taxon>
        <taxon>Streptophyta</taxon>
        <taxon>Embryophyta</taxon>
        <taxon>Tracheophyta</taxon>
        <taxon>Spermatophyta</taxon>
        <taxon>Magnoliopsida</taxon>
        <taxon>eudicotyledons</taxon>
        <taxon>Gunneridae</taxon>
        <taxon>Pentapetalae</taxon>
        <taxon>rosids</taxon>
        <taxon>fabids</taxon>
        <taxon>Fabales</taxon>
        <taxon>Fabaceae</taxon>
        <taxon>Papilionoideae</taxon>
        <taxon>50 kb inversion clade</taxon>
        <taxon>NPAAA clade</taxon>
        <taxon>indigoferoid/millettioid clade</taxon>
        <taxon>Phaseoleae</taxon>
        <taxon>Glycine</taxon>
        <taxon>Glycine subgen. Soja</taxon>
    </lineage>
</organism>
<name>A0A0B2SP56_GLYSO</name>
<dbReference type="Proteomes" id="UP000053555">
    <property type="component" value="Unassembled WGS sequence"/>
</dbReference>
<evidence type="ECO:0000313" key="1">
    <source>
        <dbReference type="EMBL" id="KHN46314.1"/>
    </source>
</evidence>
<sequence length="45" mass="4955">MPPNILALNKETRKLAKVVKLKFSCVHGKDTLLDDQCPTGAFESP</sequence>
<accession>A0A0B2SP56</accession>
<dbReference type="AlphaFoldDB" id="A0A0B2SP56"/>
<reference evidence="1" key="1">
    <citation type="submission" date="2014-07" db="EMBL/GenBank/DDBJ databases">
        <title>Identification of a novel salt tolerance gene in wild soybean by whole-genome sequencing.</title>
        <authorList>
            <person name="Lam H.-M."/>
            <person name="Qi X."/>
            <person name="Li M.-W."/>
            <person name="Liu X."/>
            <person name="Xie M."/>
            <person name="Ni M."/>
            <person name="Xu X."/>
        </authorList>
    </citation>
    <scope>NUCLEOTIDE SEQUENCE [LARGE SCALE GENOMIC DNA]</scope>
    <source>
        <tissue evidence="1">Root</tissue>
    </source>
</reference>